<dbReference type="Proteomes" id="UP000027265">
    <property type="component" value="Unassembled WGS sequence"/>
</dbReference>
<dbReference type="AlphaFoldDB" id="A0A067Q4E2"/>
<organism evidence="1 2">
    <name type="scientific">Jaapia argillacea MUCL 33604</name>
    <dbReference type="NCBI Taxonomy" id="933084"/>
    <lineage>
        <taxon>Eukaryota</taxon>
        <taxon>Fungi</taxon>
        <taxon>Dikarya</taxon>
        <taxon>Basidiomycota</taxon>
        <taxon>Agaricomycotina</taxon>
        <taxon>Agaricomycetes</taxon>
        <taxon>Agaricomycetidae</taxon>
        <taxon>Jaapiales</taxon>
        <taxon>Jaapiaceae</taxon>
        <taxon>Jaapia</taxon>
    </lineage>
</organism>
<dbReference type="Gene3D" id="3.30.310.10">
    <property type="entry name" value="TATA-Binding Protein"/>
    <property type="match status" value="1"/>
</dbReference>
<dbReference type="STRING" id="933084.A0A067Q4E2"/>
<keyword evidence="2" id="KW-1185">Reference proteome</keyword>
<reference evidence="2" key="1">
    <citation type="journal article" date="2014" name="Proc. Natl. Acad. Sci. U.S.A.">
        <title>Extensive sampling of basidiomycete genomes demonstrates inadequacy of the white-rot/brown-rot paradigm for wood decay fungi.</title>
        <authorList>
            <person name="Riley R."/>
            <person name="Salamov A.A."/>
            <person name="Brown D.W."/>
            <person name="Nagy L.G."/>
            <person name="Floudas D."/>
            <person name="Held B.W."/>
            <person name="Levasseur A."/>
            <person name="Lombard V."/>
            <person name="Morin E."/>
            <person name="Otillar R."/>
            <person name="Lindquist E.A."/>
            <person name="Sun H."/>
            <person name="LaButti K.M."/>
            <person name="Schmutz J."/>
            <person name="Jabbour D."/>
            <person name="Luo H."/>
            <person name="Baker S.E."/>
            <person name="Pisabarro A.G."/>
            <person name="Walton J.D."/>
            <person name="Blanchette R.A."/>
            <person name="Henrissat B."/>
            <person name="Martin F."/>
            <person name="Cullen D."/>
            <person name="Hibbett D.S."/>
            <person name="Grigoriev I.V."/>
        </authorList>
    </citation>
    <scope>NUCLEOTIDE SEQUENCE [LARGE SCALE GENOMIC DNA]</scope>
    <source>
        <strain evidence="2">MUCL 33604</strain>
    </source>
</reference>
<dbReference type="HOGENOM" id="CLU_1354802_0_0_1"/>
<gene>
    <name evidence="1" type="ORF">JAAARDRAFT_192949</name>
</gene>
<dbReference type="EMBL" id="KL197717">
    <property type="protein sequence ID" value="KDQ58367.1"/>
    <property type="molecule type" value="Genomic_DNA"/>
</dbReference>
<protein>
    <submittedName>
        <fullName evidence="1">Uncharacterized protein</fullName>
    </submittedName>
</protein>
<sequence length="202" mass="22273">MGFTGAKSEDVSMVASRKYVGIIQKLGFNATFSAFEDQNLSYEPALIPGLFEHVSKDLRCTVFLSLDGFVALRPRTDRISSIFGPFVLAVSGALDVKNIVTNIFKVPKPNVFTLFSEDAENALWKPFHPKNHHITPDVPSVVYNYGHRCDSSMSRLTNKLENVMSAMRCHSRVEETGMSSLFRSMSTGAGGILATMEDIVSV</sequence>
<accession>A0A067Q4E2</accession>
<evidence type="ECO:0000313" key="1">
    <source>
        <dbReference type="EMBL" id="KDQ58367.1"/>
    </source>
</evidence>
<dbReference type="InterPro" id="IPR012295">
    <property type="entry name" value="TBP_dom_sf"/>
</dbReference>
<dbReference type="InParanoid" id="A0A067Q4E2"/>
<name>A0A067Q4E2_9AGAM</name>
<evidence type="ECO:0000313" key="2">
    <source>
        <dbReference type="Proteomes" id="UP000027265"/>
    </source>
</evidence>
<proteinExistence type="predicted"/>